<evidence type="ECO:0000259" key="2">
    <source>
        <dbReference type="PROSITE" id="PS50801"/>
    </source>
</evidence>
<dbReference type="Pfam" id="PF01740">
    <property type="entry name" value="STAS"/>
    <property type="match status" value="1"/>
</dbReference>
<evidence type="ECO:0000313" key="4">
    <source>
        <dbReference type="Proteomes" id="UP001501444"/>
    </source>
</evidence>
<feature type="domain" description="STAS" evidence="2">
    <location>
        <begin position="4"/>
        <end position="113"/>
    </location>
</feature>
<dbReference type="EMBL" id="BAAARV010000086">
    <property type="protein sequence ID" value="GAA2379797.1"/>
    <property type="molecule type" value="Genomic_DNA"/>
</dbReference>
<dbReference type="SUPFAM" id="SSF52091">
    <property type="entry name" value="SpoIIaa-like"/>
    <property type="match status" value="1"/>
</dbReference>
<accession>A0ABN3HGK2</accession>
<dbReference type="Proteomes" id="UP001501444">
    <property type="component" value="Unassembled WGS sequence"/>
</dbReference>
<dbReference type="PROSITE" id="PS50801">
    <property type="entry name" value="STAS"/>
    <property type="match status" value="1"/>
</dbReference>
<gene>
    <name evidence="3" type="ORF">GCM10010170_086700</name>
</gene>
<protein>
    <recommendedName>
        <fullName evidence="2">STAS domain-containing protein</fullName>
    </recommendedName>
</protein>
<proteinExistence type="predicted"/>
<sequence>MAALTLAVERLAAATVLSCHGSLVAASAMQLETALSQVLLRPQVRIVVDLGAVASMDCTCVMMLRVTAGIAAEQGGTLVLAAPGPAVVHTLREGGTLSSIPTYRSVQAALDDDASALIGEAEAAPATTPWPVNQADRRSA</sequence>
<organism evidence="3 4">
    <name type="scientific">Dactylosporangium salmoneum</name>
    <dbReference type="NCBI Taxonomy" id="53361"/>
    <lineage>
        <taxon>Bacteria</taxon>
        <taxon>Bacillati</taxon>
        <taxon>Actinomycetota</taxon>
        <taxon>Actinomycetes</taxon>
        <taxon>Micromonosporales</taxon>
        <taxon>Micromonosporaceae</taxon>
        <taxon>Dactylosporangium</taxon>
    </lineage>
</organism>
<dbReference type="CDD" id="cd07043">
    <property type="entry name" value="STAS_anti-anti-sigma_factors"/>
    <property type="match status" value="1"/>
</dbReference>
<feature type="region of interest" description="Disordered" evidence="1">
    <location>
        <begin position="121"/>
        <end position="140"/>
    </location>
</feature>
<comment type="caution">
    <text evidence="3">The sequence shown here is derived from an EMBL/GenBank/DDBJ whole genome shotgun (WGS) entry which is preliminary data.</text>
</comment>
<dbReference type="RefSeq" id="WP_344618501.1">
    <property type="nucleotide sequence ID" value="NZ_BAAARV010000086.1"/>
</dbReference>
<evidence type="ECO:0000256" key="1">
    <source>
        <dbReference type="SAM" id="MobiDB-lite"/>
    </source>
</evidence>
<name>A0ABN3HGK2_9ACTN</name>
<dbReference type="InterPro" id="IPR002645">
    <property type="entry name" value="STAS_dom"/>
</dbReference>
<keyword evidence="4" id="KW-1185">Reference proteome</keyword>
<evidence type="ECO:0000313" key="3">
    <source>
        <dbReference type="EMBL" id="GAA2379797.1"/>
    </source>
</evidence>
<dbReference type="InterPro" id="IPR036513">
    <property type="entry name" value="STAS_dom_sf"/>
</dbReference>
<reference evidence="3 4" key="1">
    <citation type="journal article" date="2019" name="Int. J. Syst. Evol. Microbiol.">
        <title>The Global Catalogue of Microorganisms (GCM) 10K type strain sequencing project: providing services to taxonomists for standard genome sequencing and annotation.</title>
        <authorList>
            <consortium name="The Broad Institute Genomics Platform"/>
            <consortium name="The Broad Institute Genome Sequencing Center for Infectious Disease"/>
            <person name="Wu L."/>
            <person name="Ma J."/>
        </authorList>
    </citation>
    <scope>NUCLEOTIDE SEQUENCE [LARGE SCALE GENOMIC DNA]</scope>
    <source>
        <strain evidence="3 4">JCM 3272</strain>
    </source>
</reference>
<dbReference type="Gene3D" id="3.30.750.24">
    <property type="entry name" value="STAS domain"/>
    <property type="match status" value="1"/>
</dbReference>